<dbReference type="AlphaFoldDB" id="A0A3G1L0V4"/>
<dbReference type="SUPFAM" id="SSF53756">
    <property type="entry name" value="UDP-Glycosyltransferase/glycogen phosphorylase"/>
    <property type="match status" value="1"/>
</dbReference>
<dbReference type="CDD" id="cd03801">
    <property type="entry name" value="GT4_PimA-like"/>
    <property type="match status" value="1"/>
</dbReference>
<dbReference type="EMBL" id="CP017634">
    <property type="protein sequence ID" value="ATW28274.1"/>
    <property type="molecule type" value="Genomic_DNA"/>
</dbReference>
<dbReference type="Proteomes" id="UP000323521">
    <property type="component" value="Chromosome"/>
</dbReference>
<proteinExistence type="predicted"/>
<organism evidence="1 2">
    <name type="scientific">Formimonas warabiya</name>
    <dbReference type="NCBI Taxonomy" id="1761012"/>
    <lineage>
        <taxon>Bacteria</taxon>
        <taxon>Bacillati</taxon>
        <taxon>Bacillota</taxon>
        <taxon>Clostridia</taxon>
        <taxon>Eubacteriales</taxon>
        <taxon>Peptococcaceae</taxon>
        <taxon>Candidatus Formimonas</taxon>
    </lineage>
</organism>
<keyword evidence="2" id="KW-1185">Reference proteome</keyword>
<accession>A0A3G1L0V4</accession>
<dbReference type="KEGG" id="fwa:DCMF_00795"/>
<gene>
    <name evidence="1" type="ORF">DCMF_00795</name>
</gene>
<reference evidence="1 2" key="1">
    <citation type="submission" date="2016-10" db="EMBL/GenBank/DDBJ databases">
        <title>Complete Genome Sequence of Peptococcaceae strain DCMF.</title>
        <authorList>
            <person name="Edwards R.J."/>
            <person name="Holland S.I."/>
            <person name="Deshpande N.P."/>
            <person name="Wong Y.K."/>
            <person name="Ertan H."/>
            <person name="Manefield M."/>
            <person name="Russell T.L."/>
            <person name="Lee M.J."/>
        </authorList>
    </citation>
    <scope>NUCLEOTIDE SEQUENCE [LARGE SCALE GENOMIC DNA]</scope>
    <source>
        <strain evidence="1 2">DCMF</strain>
    </source>
</reference>
<evidence type="ECO:0000313" key="2">
    <source>
        <dbReference type="Proteomes" id="UP000323521"/>
    </source>
</evidence>
<evidence type="ECO:0000313" key="1">
    <source>
        <dbReference type="EMBL" id="ATW28274.1"/>
    </source>
</evidence>
<sequence length="367" mass="43250">MTNKKLAILDDFFPNLTTGFRIAEFNYYLERFPNCEAYVHRHDNHYPEYAATYPHLKDKVKSFWQFDWTGKSYALFYTVFLSNAAHFTFTYEYDNTPFIFELYPGGGFWFNDDEVDTKLRKVFGSPLFRKVIVTQKIIYDYIVNRGFVTPDKVAYIYGMVTYPEYFYPTIPKLYFGKDKNTFDICFIANKYMPLGIDKGFPVFIETCKKLLKVTENFRFHIVGNFGPNEIDVKELGYTVVFYGSKDKRFFPHFFSKMDIIVSPNQPFILIPGKSFDGFPTGCCIDAALHNVAIFCTDMLNMNEHFEHRKDIFFINPVAEKIAENILEYYQNPDELYQMSARGQAKFKEVFDFDKQMQARTSVIEQFL</sequence>
<name>A0A3G1L0V4_FORW1</name>
<dbReference type="Pfam" id="PF13692">
    <property type="entry name" value="Glyco_trans_1_4"/>
    <property type="match status" value="1"/>
</dbReference>
<dbReference type="Gene3D" id="3.40.50.2000">
    <property type="entry name" value="Glycogen Phosphorylase B"/>
    <property type="match status" value="1"/>
</dbReference>
<protein>
    <submittedName>
        <fullName evidence="1">LPS biosynthesis protein RfbU</fullName>
    </submittedName>
</protein>